<comment type="similarity">
    <text evidence="2 12">Belongs to the type III secretion exporter family.</text>
</comment>
<evidence type="ECO:0000256" key="2">
    <source>
        <dbReference type="ARBA" id="ARBA00010690"/>
    </source>
</evidence>
<evidence type="ECO:0000256" key="12">
    <source>
        <dbReference type="RuleBase" id="RU364091"/>
    </source>
</evidence>
<dbReference type="AlphaFoldDB" id="A0A7X0RY42"/>
<dbReference type="PRINTS" id="PR00950">
    <property type="entry name" value="TYPE3IMSPROT"/>
</dbReference>
<dbReference type="GO" id="GO:0005886">
    <property type="term" value="C:plasma membrane"/>
    <property type="evidence" value="ECO:0007669"/>
    <property type="project" value="UniProtKB-SubCell"/>
</dbReference>
<keyword evidence="13" id="KW-0966">Cell projection</keyword>
<keyword evidence="7 12" id="KW-1005">Bacterial flagellum biogenesis</keyword>
<evidence type="ECO:0000256" key="3">
    <source>
        <dbReference type="ARBA" id="ARBA00021622"/>
    </source>
</evidence>
<dbReference type="Gene3D" id="3.40.1690.10">
    <property type="entry name" value="secretion proteins EscU"/>
    <property type="match status" value="1"/>
</dbReference>
<dbReference type="PANTHER" id="PTHR30531">
    <property type="entry name" value="FLAGELLAR BIOSYNTHETIC PROTEIN FLHB"/>
    <property type="match status" value="1"/>
</dbReference>
<evidence type="ECO:0000256" key="5">
    <source>
        <dbReference type="ARBA" id="ARBA00022475"/>
    </source>
</evidence>
<keyword evidence="9 12" id="KW-1133">Transmembrane helix</keyword>
<keyword evidence="14" id="KW-1185">Reference proteome</keyword>
<accession>A0A7X0RY42</accession>
<evidence type="ECO:0000313" key="13">
    <source>
        <dbReference type="EMBL" id="MBB6674611.1"/>
    </source>
</evidence>
<dbReference type="Pfam" id="PF01312">
    <property type="entry name" value="Bac_export_2"/>
    <property type="match status" value="1"/>
</dbReference>
<feature type="transmembrane region" description="Helical" evidence="12">
    <location>
        <begin position="174"/>
        <end position="190"/>
    </location>
</feature>
<reference evidence="13 14" key="1">
    <citation type="submission" date="2020-08" db="EMBL/GenBank/DDBJ databases">
        <title>Cohnella phylogeny.</title>
        <authorList>
            <person name="Dunlap C."/>
        </authorList>
    </citation>
    <scope>NUCLEOTIDE SEQUENCE [LARGE SCALE GENOMIC DNA]</scope>
    <source>
        <strain evidence="13 14">DSM 28246</strain>
    </source>
</reference>
<evidence type="ECO:0000256" key="6">
    <source>
        <dbReference type="ARBA" id="ARBA00022692"/>
    </source>
</evidence>
<keyword evidence="6 12" id="KW-0812">Transmembrane</keyword>
<name>A0A7X0RY42_9BACL</name>
<dbReference type="GO" id="GO:0009306">
    <property type="term" value="P:protein secretion"/>
    <property type="evidence" value="ECO:0007669"/>
    <property type="project" value="InterPro"/>
</dbReference>
<evidence type="ECO:0000256" key="8">
    <source>
        <dbReference type="ARBA" id="ARBA00022927"/>
    </source>
</evidence>
<dbReference type="InterPro" id="IPR006135">
    <property type="entry name" value="T3SS_substrate_exporter"/>
</dbReference>
<proteinExistence type="inferred from homology"/>
<dbReference type="InterPro" id="IPR029025">
    <property type="entry name" value="T3SS_substrate_exporter_C"/>
</dbReference>
<dbReference type="FunFam" id="3.40.1690.10:FF:000001">
    <property type="entry name" value="Flagellar biosynthetic protein FlhB"/>
    <property type="match status" value="1"/>
</dbReference>
<dbReference type="SUPFAM" id="SSF160544">
    <property type="entry name" value="EscU C-terminal domain-like"/>
    <property type="match status" value="1"/>
</dbReference>
<dbReference type="PANTHER" id="PTHR30531:SF12">
    <property type="entry name" value="FLAGELLAR BIOSYNTHETIC PROTEIN FLHB"/>
    <property type="match status" value="1"/>
</dbReference>
<keyword evidence="10 12" id="KW-0472">Membrane</keyword>
<keyword evidence="11 12" id="KW-1006">Bacterial flagellum protein export</keyword>
<keyword evidence="8 12" id="KW-0653">Protein transport</keyword>
<comment type="caution">
    <text evidence="13">The sequence shown here is derived from an EMBL/GenBank/DDBJ whole genome shotgun (WGS) entry which is preliminary data.</text>
</comment>
<comment type="function">
    <text evidence="12">Required for formation of the rod structure in the basal body of the flagellar apparatus. Together with FliI and FliH, may constitute the export apparatus of flagellin.</text>
</comment>
<sequence length="380" mass="42986">MIRPDGLVAKEETRLNRDRYPLRMDLQLFAGEKTEKATPKKRDEARNKGQVAKSPEIASSLILIAVLSVMLMLGSFFRERVFGLFADVFRNELTMEITDANVFAMFAKYALQMLLLLAPILIATLIVALAASYAQIGWLFTTETLKPHFNKLNPLTGVKNLFGTRSVVEFLKSSLKLTAVGLVVYMVIWAERDRIMALAHVPMEDVFSFAASLTMRLALLVGALLFALAIGDYYYQKYEYEKSLRMSKQDIKDEFKNAEGDPLIKGKIKERQRRMALMRMMQEVPKADVIITNPTHFAVALQYDGTKMDAPRVIAKGQDYLALRIREIAKANDVVTMENKPLARALFERTEVGDVVPADLFQAVAEVLAYVYRLKGRRKA</sequence>
<keyword evidence="5 12" id="KW-1003">Cell membrane</keyword>
<evidence type="ECO:0000256" key="1">
    <source>
        <dbReference type="ARBA" id="ARBA00004651"/>
    </source>
</evidence>
<evidence type="ECO:0000256" key="9">
    <source>
        <dbReference type="ARBA" id="ARBA00022989"/>
    </source>
</evidence>
<dbReference type="NCBIfam" id="TIGR00328">
    <property type="entry name" value="flhB"/>
    <property type="match status" value="1"/>
</dbReference>
<evidence type="ECO:0000256" key="11">
    <source>
        <dbReference type="ARBA" id="ARBA00023225"/>
    </source>
</evidence>
<dbReference type="EMBL" id="JACJVP010000049">
    <property type="protein sequence ID" value="MBB6674611.1"/>
    <property type="molecule type" value="Genomic_DNA"/>
</dbReference>
<evidence type="ECO:0000256" key="7">
    <source>
        <dbReference type="ARBA" id="ARBA00022795"/>
    </source>
</evidence>
<organism evidence="13 14">
    <name type="scientific">Cohnella nanjingensis</name>
    <dbReference type="NCBI Taxonomy" id="1387779"/>
    <lineage>
        <taxon>Bacteria</taxon>
        <taxon>Bacillati</taxon>
        <taxon>Bacillota</taxon>
        <taxon>Bacilli</taxon>
        <taxon>Bacillales</taxon>
        <taxon>Paenibacillaceae</taxon>
        <taxon>Cohnella</taxon>
    </lineage>
</organism>
<keyword evidence="4 12" id="KW-0813">Transport</keyword>
<evidence type="ECO:0000256" key="10">
    <source>
        <dbReference type="ARBA" id="ARBA00023136"/>
    </source>
</evidence>
<comment type="subcellular location">
    <subcellularLocation>
        <location evidence="1">Cell membrane</location>
        <topology evidence="1">Multi-pass membrane protein</topology>
    </subcellularLocation>
</comment>
<keyword evidence="13" id="KW-0282">Flagellum</keyword>
<evidence type="ECO:0000256" key="4">
    <source>
        <dbReference type="ARBA" id="ARBA00022448"/>
    </source>
</evidence>
<keyword evidence="13" id="KW-0969">Cilium</keyword>
<dbReference type="GO" id="GO:0044780">
    <property type="term" value="P:bacterial-type flagellum assembly"/>
    <property type="evidence" value="ECO:0007669"/>
    <property type="project" value="InterPro"/>
</dbReference>
<gene>
    <name evidence="12 13" type="primary">flhB</name>
    <name evidence="13" type="ORF">H7C19_28410</name>
</gene>
<dbReference type="Proteomes" id="UP000547209">
    <property type="component" value="Unassembled WGS sequence"/>
</dbReference>
<dbReference type="Gene3D" id="6.10.250.2080">
    <property type="match status" value="1"/>
</dbReference>
<feature type="transmembrane region" description="Helical" evidence="12">
    <location>
        <begin position="210"/>
        <end position="235"/>
    </location>
</feature>
<feature type="transmembrane region" description="Helical" evidence="12">
    <location>
        <begin position="57"/>
        <end position="77"/>
    </location>
</feature>
<evidence type="ECO:0000313" key="14">
    <source>
        <dbReference type="Proteomes" id="UP000547209"/>
    </source>
</evidence>
<dbReference type="InterPro" id="IPR006136">
    <property type="entry name" value="FlhB"/>
</dbReference>
<protein>
    <recommendedName>
        <fullName evidence="3 12">Flagellar biosynthetic protein FlhB</fullName>
    </recommendedName>
</protein>
<feature type="transmembrane region" description="Helical" evidence="12">
    <location>
        <begin position="109"/>
        <end position="131"/>
    </location>
</feature>